<name>A0AAV8GJM4_9POAL</name>
<dbReference type="InterPro" id="IPR053781">
    <property type="entry name" value="F-box_AtFBL13-like"/>
</dbReference>
<dbReference type="Gene3D" id="3.80.10.10">
    <property type="entry name" value="Ribonuclease Inhibitor"/>
    <property type="match status" value="1"/>
</dbReference>
<evidence type="ECO:0000259" key="1">
    <source>
        <dbReference type="PROSITE" id="PS50181"/>
    </source>
</evidence>
<keyword evidence="3" id="KW-1185">Reference proteome</keyword>
<dbReference type="EMBL" id="JAMFTS010000001">
    <property type="protein sequence ID" value="KAJ4805873.1"/>
    <property type="molecule type" value="Genomic_DNA"/>
</dbReference>
<dbReference type="PANTHER" id="PTHR34223">
    <property type="entry name" value="OS11G0201299 PROTEIN"/>
    <property type="match status" value="1"/>
</dbReference>
<accession>A0AAV8GJM4</accession>
<dbReference type="Pfam" id="PF00646">
    <property type="entry name" value="F-box"/>
    <property type="match status" value="1"/>
</dbReference>
<evidence type="ECO:0000313" key="2">
    <source>
        <dbReference type="EMBL" id="KAJ4805873.1"/>
    </source>
</evidence>
<dbReference type="InterPro" id="IPR032675">
    <property type="entry name" value="LRR_dom_sf"/>
</dbReference>
<organism evidence="2 3">
    <name type="scientific">Rhynchospora pubera</name>
    <dbReference type="NCBI Taxonomy" id="906938"/>
    <lineage>
        <taxon>Eukaryota</taxon>
        <taxon>Viridiplantae</taxon>
        <taxon>Streptophyta</taxon>
        <taxon>Embryophyta</taxon>
        <taxon>Tracheophyta</taxon>
        <taxon>Spermatophyta</taxon>
        <taxon>Magnoliopsida</taxon>
        <taxon>Liliopsida</taxon>
        <taxon>Poales</taxon>
        <taxon>Cyperaceae</taxon>
        <taxon>Cyperoideae</taxon>
        <taxon>Rhynchosporeae</taxon>
        <taxon>Rhynchospora</taxon>
    </lineage>
</organism>
<protein>
    <submittedName>
        <fullName evidence="2">FBD-associated F-box protein</fullName>
    </submittedName>
</protein>
<dbReference type="CDD" id="cd22160">
    <property type="entry name" value="F-box_AtFBL13-like"/>
    <property type="match status" value="1"/>
</dbReference>
<dbReference type="InterPro" id="IPR036047">
    <property type="entry name" value="F-box-like_dom_sf"/>
</dbReference>
<dbReference type="Proteomes" id="UP001140206">
    <property type="component" value="Chromosome 1"/>
</dbReference>
<dbReference type="InterPro" id="IPR001810">
    <property type="entry name" value="F-box_dom"/>
</dbReference>
<reference evidence="2" key="1">
    <citation type="submission" date="2022-08" db="EMBL/GenBank/DDBJ databases">
        <authorList>
            <person name="Marques A."/>
        </authorList>
    </citation>
    <scope>NUCLEOTIDE SEQUENCE</scope>
    <source>
        <strain evidence="2">RhyPub2mFocal</strain>
        <tissue evidence="2">Leaves</tissue>
    </source>
</reference>
<dbReference type="AlphaFoldDB" id="A0AAV8GJM4"/>
<dbReference type="PROSITE" id="PS50181">
    <property type="entry name" value="FBOX"/>
    <property type="match status" value="1"/>
</dbReference>
<comment type="caution">
    <text evidence="2">The sequence shown here is derived from an EMBL/GenBank/DDBJ whole genome shotgun (WGS) entry which is preliminary data.</text>
</comment>
<dbReference type="Pfam" id="PF24758">
    <property type="entry name" value="LRR_At5g56370"/>
    <property type="match status" value="1"/>
</dbReference>
<dbReference type="SUPFAM" id="SSF81383">
    <property type="entry name" value="F-box domain"/>
    <property type="match status" value="1"/>
</dbReference>
<dbReference type="PANTHER" id="PTHR34223:SF98">
    <property type="entry name" value="OS04G0440901 PROTEIN"/>
    <property type="match status" value="1"/>
</dbReference>
<feature type="domain" description="F-box" evidence="1">
    <location>
        <begin position="37"/>
        <end position="73"/>
    </location>
</feature>
<dbReference type="SUPFAM" id="SSF52047">
    <property type="entry name" value="RNI-like"/>
    <property type="match status" value="1"/>
</dbReference>
<proteinExistence type="predicted"/>
<evidence type="ECO:0000313" key="3">
    <source>
        <dbReference type="Proteomes" id="UP001140206"/>
    </source>
</evidence>
<dbReference type="InterPro" id="IPR055411">
    <property type="entry name" value="LRR_FXL15/At3g58940/PEG3-like"/>
</dbReference>
<gene>
    <name evidence="2" type="ORF">LUZ62_018439</name>
</gene>
<sequence>MQTHSVKKLIRRAGHQVELEAWSHIITIAEATMSNTLPDLSNLPDLVLVSILYLLDPKEAVQTCILSKRWRNLWTCIPSLNFDIGNFKGTNDAFVHFVSSMLFLRASKLDTFRLRWYASQDEVNTDSEERKAHVIVANSWIYAALSCKPLVISLNVYGFDNSKLPPALFRCSSLKHLELHLSCRSINGEAAEYKYVNLPSLKKLKFGWFIINDPFMQGILSGCPLLEELELCACSLNFSEMKSDHLRCLNILACQGSGSGVVEIFMPSLVSLQFKNFYPGVKKLSFKSTPPLVKVLVWCDSFSVPEVELFNCSTTVTDLGLFGSGAEGLLQKIVLKCPIFDSLKQLTLGQWSINEKLDLLCQFLQHAPNLEKLTIIDKKDSVLKRHTLTGKSEKKGATGQIPFRCDQLKVIEIKYSDLTGWLELVDTLLQNISRRSVSVVYTKLPIEYI</sequence>
<dbReference type="InterPro" id="IPR053197">
    <property type="entry name" value="F-box_SCFL_complex_component"/>
</dbReference>